<dbReference type="AlphaFoldDB" id="A0A9W7CMC7"/>
<organism evidence="2 3">
    <name type="scientific">Triparma retinervis</name>
    <dbReference type="NCBI Taxonomy" id="2557542"/>
    <lineage>
        <taxon>Eukaryota</taxon>
        <taxon>Sar</taxon>
        <taxon>Stramenopiles</taxon>
        <taxon>Ochrophyta</taxon>
        <taxon>Bolidophyceae</taxon>
        <taxon>Parmales</taxon>
        <taxon>Triparmaceae</taxon>
        <taxon>Triparma</taxon>
    </lineage>
</organism>
<protein>
    <submittedName>
        <fullName evidence="2">Uncharacterized protein</fullName>
    </submittedName>
</protein>
<evidence type="ECO:0000313" key="3">
    <source>
        <dbReference type="Proteomes" id="UP001165082"/>
    </source>
</evidence>
<dbReference type="Proteomes" id="UP001165082">
    <property type="component" value="Unassembled WGS sequence"/>
</dbReference>
<gene>
    <name evidence="2" type="ORF">TrRE_jg6053</name>
</gene>
<keyword evidence="3" id="KW-1185">Reference proteome</keyword>
<dbReference type="EMBL" id="BRXZ01000266">
    <property type="protein sequence ID" value="GMI08503.1"/>
    <property type="molecule type" value="Genomic_DNA"/>
</dbReference>
<name>A0A9W7CMC7_9STRA</name>
<feature type="region of interest" description="Disordered" evidence="1">
    <location>
        <begin position="205"/>
        <end position="244"/>
    </location>
</feature>
<reference evidence="2" key="1">
    <citation type="submission" date="2022-07" db="EMBL/GenBank/DDBJ databases">
        <title>Genome analysis of Parmales, a sister group of diatoms, reveals the evolutionary specialization of diatoms from phago-mixotrophs to photoautotrophs.</title>
        <authorList>
            <person name="Ban H."/>
            <person name="Sato S."/>
            <person name="Yoshikawa S."/>
            <person name="Kazumasa Y."/>
            <person name="Nakamura Y."/>
            <person name="Ichinomiya M."/>
            <person name="Saitoh K."/>
            <person name="Sato N."/>
            <person name="Blanc-Mathieu R."/>
            <person name="Endo H."/>
            <person name="Kuwata A."/>
            <person name="Ogata H."/>
        </authorList>
    </citation>
    <scope>NUCLEOTIDE SEQUENCE</scope>
</reference>
<evidence type="ECO:0000313" key="2">
    <source>
        <dbReference type="EMBL" id="GMI08503.1"/>
    </source>
</evidence>
<comment type="caution">
    <text evidence="2">The sequence shown here is derived from an EMBL/GenBank/DDBJ whole genome shotgun (WGS) entry which is preliminary data.</text>
</comment>
<sequence length="263" mass="28104">MPHRIGDCEFDLVCATTGAPLFSKLDSKRGDIWYCGEDGQEFFISITNKGIQGCIVHKLCVDGTGLHYRKRVKGGKTSKCGLINPDSSHSSMKFQDLSSATSTTPSGVASRVGTIEFLWSNYEKTDGVKWSKNRGLKSTLAAQQTNSGTKKSRVGALSTTAGSVQLAASAKSATTHSNLTHLLQTVKIRYCAEAGLVVRGIIIPGEIPHNPDPSPSGGDSKSAKRERATVAAPPSGVVDLTGSKRVKREYKKSTNGEIFDLTK</sequence>
<dbReference type="OrthoDB" id="10574354at2759"/>
<proteinExistence type="predicted"/>
<accession>A0A9W7CMC7</accession>
<evidence type="ECO:0000256" key="1">
    <source>
        <dbReference type="SAM" id="MobiDB-lite"/>
    </source>
</evidence>